<name>A0A3R9QAR0_9CREN</name>
<organism evidence="1 2">
    <name type="scientific">Candidatus Methanodesulfokora washburnensis</name>
    <dbReference type="NCBI Taxonomy" id="2478471"/>
    <lineage>
        <taxon>Archaea</taxon>
        <taxon>Thermoproteota</taxon>
        <taxon>Candidatus Korarchaeia</taxon>
        <taxon>Candidatus Korarchaeia incertae sedis</taxon>
        <taxon>Candidatus Methanodesulfokora</taxon>
    </lineage>
</organism>
<protein>
    <submittedName>
        <fullName evidence="1">Uncharacterized protein</fullName>
    </submittedName>
</protein>
<keyword evidence="2" id="KW-1185">Reference proteome</keyword>
<comment type="caution">
    <text evidence="1">The sequence shown here is derived from an EMBL/GenBank/DDBJ whole genome shotgun (WGS) entry which is preliminary data.</text>
</comment>
<dbReference type="Proteomes" id="UP000277582">
    <property type="component" value="Unassembled WGS sequence"/>
</dbReference>
<accession>A0A3R9QAR0</accession>
<evidence type="ECO:0000313" key="2">
    <source>
        <dbReference type="Proteomes" id="UP000277582"/>
    </source>
</evidence>
<sequence>MKFSGKLLSFALVYGASARNSIKGINVFIFSLLYSLGHRMSAEETCIALQASIALEGEIRTEKGTIRVKRRIGEKLVWDVEYEGDVTGSGDIEENEDGKYWVSFTVQKKNGVAILVEEVNSLKDAIERIKEVAEE</sequence>
<dbReference type="EMBL" id="RCOS01000174">
    <property type="protein sequence ID" value="RSN71501.1"/>
    <property type="molecule type" value="Genomic_DNA"/>
</dbReference>
<dbReference type="AlphaFoldDB" id="A0A3R9QAR0"/>
<gene>
    <name evidence="1" type="ORF">D6D85_15975</name>
</gene>
<proteinExistence type="predicted"/>
<reference evidence="1 2" key="1">
    <citation type="submission" date="2018-10" db="EMBL/GenBank/DDBJ databases">
        <title>Co-occurring genomic capacity for anaerobic methane metabolism and dissimilatory sulfite reduction discovered in the Korarchaeota.</title>
        <authorList>
            <person name="Mckay L.J."/>
            <person name="Dlakic M."/>
            <person name="Fields M.W."/>
            <person name="Delmont T.O."/>
            <person name="Eren A.M."/>
            <person name="Jay Z.J."/>
            <person name="Klingelsmith K.B."/>
            <person name="Rusch D.B."/>
            <person name="Inskeep W.P."/>
        </authorList>
    </citation>
    <scope>NUCLEOTIDE SEQUENCE [LARGE SCALE GENOMIC DNA]</scope>
    <source>
        <strain evidence="1 2">MDKW</strain>
    </source>
</reference>
<evidence type="ECO:0000313" key="1">
    <source>
        <dbReference type="EMBL" id="RSN71501.1"/>
    </source>
</evidence>